<dbReference type="AlphaFoldDB" id="A0AAV7TQ77"/>
<organism evidence="2 3">
    <name type="scientific">Pleurodeles waltl</name>
    <name type="common">Iberian ribbed newt</name>
    <dbReference type="NCBI Taxonomy" id="8319"/>
    <lineage>
        <taxon>Eukaryota</taxon>
        <taxon>Metazoa</taxon>
        <taxon>Chordata</taxon>
        <taxon>Craniata</taxon>
        <taxon>Vertebrata</taxon>
        <taxon>Euteleostomi</taxon>
        <taxon>Amphibia</taxon>
        <taxon>Batrachia</taxon>
        <taxon>Caudata</taxon>
        <taxon>Salamandroidea</taxon>
        <taxon>Salamandridae</taxon>
        <taxon>Pleurodelinae</taxon>
        <taxon>Pleurodeles</taxon>
    </lineage>
</organism>
<reference evidence="2" key="1">
    <citation type="journal article" date="2022" name="bioRxiv">
        <title>Sequencing and chromosome-scale assembly of the giantPleurodeles waltlgenome.</title>
        <authorList>
            <person name="Brown T."/>
            <person name="Elewa A."/>
            <person name="Iarovenko S."/>
            <person name="Subramanian E."/>
            <person name="Araus A.J."/>
            <person name="Petzold A."/>
            <person name="Susuki M."/>
            <person name="Suzuki K.-i.T."/>
            <person name="Hayashi T."/>
            <person name="Toyoda A."/>
            <person name="Oliveira C."/>
            <person name="Osipova E."/>
            <person name="Leigh N.D."/>
            <person name="Simon A."/>
            <person name="Yun M.H."/>
        </authorList>
    </citation>
    <scope>NUCLEOTIDE SEQUENCE</scope>
    <source>
        <strain evidence="2">20211129_DDA</strain>
        <tissue evidence="2">Liver</tissue>
    </source>
</reference>
<name>A0AAV7TQ77_PLEWA</name>
<proteinExistence type="predicted"/>
<dbReference type="EMBL" id="JANPWB010000006">
    <property type="protein sequence ID" value="KAJ1178819.1"/>
    <property type="molecule type" value="Genomic_DNA"/>
</dbReference>
<evidence type="ECO:0000313" key="2">
    <source>
        <dbReference type="EMBL" id="KAJ1178819.1"/>
    </source>
</evidence>
<gene>
    <name evidence="2" type="ORF">NDU88_004061</name>
</gene>
<feature type="region of interest" description="Disordered" evidence="1">
    <location>
        <begin position="63"/>
        <end position="85"/>
    </location>
</feature>
<evidence type="ECO:0000313" key="3">
    <source>
        <dbReference type="Proteomes" id="UP001066276"/>
    </source>
</evidence>
<keyword evidence="3" id="KW-1185">Reference proteome</keyword>
<evidence type="ECO:0000256" key="1">
    <source>
        <dbReference type="SAM" id="MobiDB-lite"/>
    </source>
</evidence>
<comment type="caution">
    <text evidence="2">The sequence shown here is derived from an EMBL/GenBank/DDBJ whole genome shotgun (WGS) entry which is preliminary data.</text>
</comment>
<sequence>MSNPVPGLATLLLKRGGFTRVLPGASGLRPWFGTAGMSAPVRSSPRDSRRLLLLLFRGRSVSVQSSRRSAPPGFSSGSSSFGMSKPPLLRPILPVNTAGSQWEGWLFGLLP</sequence>
<feature type="compositionally biased region" description="Low complexity" evidence="1">
    <location>
        <begin position="63"/>
        <end position="84"/>
    </location>
</feature>
<accession>A0AAV7TQ77</accession>
<protein>
    <submittedName>
        <fullName evidence="2">Uncharacterized protein</fullName>
    </submittedName>
</protein>
<dbReference type="Proteomes" id="UP001066276">
    <property type="component" value="Chromosome 3_2"/>
</dbReference>